<evidence type="ECO:0000313" key="2">
    <source>
        <dbReference type="EMBL" id="CVK34602.1"/>
    </source>
</evidence>
<sequence length="82" mass="8923">MRTGRTLADCPPTRITTVFQGDGRLTADRPMVPETDPHLLNWTVSSRVSIPNVNANGARPLPPYGSHARGTTPNRGYLHGKC</sequence>
<protein>
    <submittedName>
        <fullName evidence="2">Uncharacterized protein</fullName>
    </submittedName>
</protein>
<organism evidence="2 3">
    <name type="scientific">Methanoculleus bourgensis</name>
    <dbReference type="NCBI Taxonomy" id="83986"/>
    <lineage>
        <taxon>Archaea</taxon>
        <taxon>Methanobacteriati</taxon>
        <taxon>Methanobacteriota</taxon>
        <taxon>Stenosarchaea group</taxon>
        <taxon>Methanomicrobia</taxon>
        <taxon>Methanomicrobiales</taxon>
        <taxon>Methanomicrobiaceae</taxon>
        <taxon>Methanoculleus</taxon>
    </lineage>
</organism>
<dbReference type="KEGG" id="mema:MMAB1_3389"/>
<name>A0A0X8XYC9_9EURY</name>
<feature type="region of interest" description="Disordered" evidence="1">
    <location>
        <begin position="53"/>
        <end position="82"/>
    </location>
</feature>
<dbReference type="AlphaFoldDB" id="A0A0X8XYC9"/>
<evidence type="ECO:0000256" key="1">
    <source>
        <dbReference type="SAM" id="MobiDB-lite"/>
    </source>
</evidence>
<reference evidence="2 3" key="1">
    <citation type="submission" date="2016-01" db="EMBL/GenBank/DDBJ databases">
        <authorList>
            <person name="Manzoor S."/>
        </authorList>
    </citation>
    <scope>NUCLEOTIDE SEQUENCE [LARGE SCALE GENOMIC DNA]</scope>
    <source>
        <strain evidence="2">Methanoculleus sp MAB1</strain>
    </source>
</reference>
<proteinExistence type="predicted"/>
<accession>A0A0X8XYC9</accession>
<dbReference type="Proteomes" id="UP000069850">
    <property type="component" value="Chromosome 1"/>
</dbReference>
<gene>
    <name evidence="2" type="ORF">MMAB1_3389</name>
</gene>
<dbReference type="EMBL" id="LT158599">
    <property type="protein sequence ID" value="CVK34602.1"/>
    <property type="molecule type" value="Genomic_DNA"/>
</dbReference>
<evidence type="ECO:0000313" key="3">
    <source>
        <dbReference type="Proteomes" id="UP000069850"/>
    </source>
</evidence>